<feature type="chain" id="PRO_5016180456" description="Peptidylarginine deiminase-like enzyme" evidence="2">
    <location>
        <begin position="22"/>
        <end position="392"/>
    </location>
</feature>
<evidence type="ECO:0000313" key="3">
    <source>
        <dbReference type="EMBL" id="PZQ13499.1"/>
    </source>
</evidence>
<dbReference type="EMBL" id="QFPO01000009">
    <property type="protein sequence ID" value="PZQ13499.1"/>
    <property type="molecule type" value="Genomic_DNA"/>
</dbReference>
<accession>A0A2W5KBU6</accession>
<sequence>MKNGILSCLLVGIAVAATAHAAPARRADPAYLARIVDEEANPLPRTRAAHERRAAARPPLALSGVPTGAPPGPVRAQTEYEANQGLMIRWGAMNSVHTAMVVPITTADPPSDVWIVVSGPGQEASARSVLTGAGADPARLHFITAESDSAWIRDYGPRFIDDAGRRSISDHVYNYAAGRPNDDRVPQAVAAQWSEAIYDLPLYHGGGNFHLFRNREAFMTRLIVADNPGLSEQQIKDTYLLHQGLDVTLTDPFPSWYDGTQHIDMWMLPLADDKVLIGQYGPNEGGGVPKTVTDATAALMQSRGYTVYRTAGWNSGGTHYTYTNSVIMNRLVLVCQFNGYPAENAAAIETFESALPEHEIVPVDCSGIIGLAGAIHCIVMHVPDLVFRNDYD</sequence>
<protein>
    <recommendedName>
        <fullName evidence="5">Peptidylarginine deiminase-like enzyme</fullName>
    </recommendedName>
</protein>
<dbReference type="GO" id="GO:0004668">
    <property type="term" value="F:protein-arginine deiminase activity"/>
    <property type="evidence" value="ECO:0007669"/>
    <property type="project" value="InterPro"/>
</dbReference>
<dbReference type="InterPro" id="IPR007466">
    <property type="entry name" value="Peptidyl-Arg-deiminase_porph"/>
</dbReference>
<evidence type="ECO:0008006" key="5">
    <source>
        <dbReference type="Google" id="ProtNLM"/>
    </source>
</evidence>
<comment type="caution">
    <text evidence="3">The sequence shown here is derived from an EMBL/GenBank/DDBJ whole genome shotgun (WGS) entry which is preliminary data.</text>
</comment>
<reference evidence="3 4" key="1">
    <citation type="submission" date="2017-08" db="EMBL/GenBank/DDBJ databases">
        <title>Infants hospitalized years apart are colonized by the same room-sourced microbial strains.</title>
        <authorList>
            <person name="Brooks B."/>
            <person name="Olm M.R."/>
            <person name="Firek B.A."/>
            <person name="Baker R."/>
            <person name="Thomas B.C."/>
            <person name="Morowitz M.J."/>
            <person name="Banfield J.F."/>
        </authorList>
    </citation>
    <scope>NUCLEOTIDE SEQUENCE [LARGE SCALE GENOMIC DNA]</scope>
    <source>
        <strain evidence="3">S2_005_003_R2_42</strain>
    </source>
</reference>
<keyword evidence="1" id="KW-0378">Hydrolase</keyword>
<dbReference type="AlphaFoldDB" id="A0A2W5KBU6"/>
<organism evidence="3 4">
    <name type="scientific">Rhodanobacter denitrificans</name>
    <dbReference type="NCBI Taxonomy" id="666685"/>
    <lineage>
        <taxon>Bacteria</taxon>
        <taxon>Pseudomonadati</taxon>
        <taxon>Pseudomonadota</taxon>
        <taxon>Gammaproteobacteria</taxon>
        <taxon>Lysobacterales</taxon>
        <taxon>Rhodanobacteraceae</taxon>
        <taxon>Rhodanobacter</taxon>
    </lineage>
</organism>
<feature type="signal peptide" evidence="2">
    <location>
        <begin position="1"/>
        <end position="21"/>
    </location>
</feature>
<dbReference type="SUPFAM" id="SSF55909">
    <property type="entry name" value="Pentein"/>
    <property type="match status" value="1"/>
</dbReference>
<evidence type="ECO:0000256" key="2">
    <source>
        <dbReference type="SAM" id="SignalP"/>
    </source>
</evidence>
<dbReference type="GO" id="GO:0009446">
    <property type="term" value="P:putrescine biosynthetic process"/>
    <property type="evidence" value="ECO:0007669"/>
    <property type="project" value="InterPro"/>
</dbReference>
<evidence type="ECO:0000313" key="4">
    <source>
        <dbReference type="Proteomes" id="UP000249046"/>
    </source>
</evidence>
<dbReference type="Gene3D" id="3.75.10.10">
    <property type="entry name" value="L-arginine/glycine Amidinotransferase, Chain A"/>
    <property type="match status" value="1"/>
</dbReference>
<dbReference type="PANTHER" id="PTHR31377">
    <property type="entry name" value="AGMATINE DEIMINASE-RELATED"/>
    <property type="match status" value="1"/>
</dbReference>
<dbReference type="Pfam" id="PF04371">
    <property type="entry name" value="PAD_porph"/>
    <property type="match status" value="1"/>
</dbReference>
<dbReference type="GO" id="GO:0047632">
    <property type="term" value="F:agmatine deiminase activity"/>
    <property type="evidence" value="ECO:0007669"/>
    <property type="project" value="TreeGrafter"/>
</dbReference>
<proteinExistence type="predicted"/>
<dbReference type="Proteomes" id="UP000249046">
    <property type="component" value="Unassembled WGS sequence"/>
</dbReference>
<dbReference type="PANTHER" id="PTHR31377:SF0">
    <property type="entry name" value="AGMATINE DEIMINASE-RELATED"/>
    <property type="match status" value="1"/>
</dbReference>
<gene>
    <name evidence="3" type="ORF">DI564_11450</name>
</gene>
<keyword evidence="2" id="KW-0732">Signal</keyword>
<evidence type="ECO:0000256" key="1">
    <source>
        <dbReference type="ARBA" id="ARBA00022801"/>
    </source>
</evidence>
<name>A0A2W5KBU6_9GAMM</name>